<dbReference type="Gene3D" id="3.40.1680.10">
    <property type="entry name" value="yp_829618.1 domain like"/>
    <property type="match status" value="1"/>
</dbReference>
<dbReference type="OrthoDB" id="5114976at2"/>
<dbReference type="RefSeq" id="WP_090477452.1">
    <property type="nucleotide sequence ID" value="NZ_LT629710.1"/>
</dbReference>
<gene>
    <name evidence="2" type="ORF">SAMN04515671_3203</name>
</gene>
<dbReference type="EMBL" id="LT629710">
    <property type="protein sequence ID" value="SDP19432.1"/>
    <property type="molecule type" value="Genomic_DNA"/>
</dbReference>
<evidence type="ECO:0000313" key="3">
    <source>
        <dbReference type="Proteomes" id="UP000198741"/>
    </source>
</evidence>
<dbReference type="InterPro" id="IPR056695">
    <property type="entry name" value="DUF7793"/>
</dbReference>
<evidence type="ECO:0000259" key="1">
    <source>
        <dbReference type="Pfam" id="PF25056"/>
    </source>
</evidence>
<keyword evidence="3" id="KW-1185">Reference proteome</keyword>
<dbReference type="Pfam" id="PF25056">
    <property type="entry name" value="DUF7793"/>
    <property type="match status" value="1"/>
</dbReference>
<protein>
    <submittedName>
        <fullName evidence="2">SpoIIAA-like</fullName>
    </submittedName>
</protein>
<name>A0A1H0QQ90_9ACTN</name>
<dbReference type="AlphaFoldDB" id="A0A1H0QQ90"/>
<feature type="domain" description="DUF7793" evidence="1">
    <location>
        <begin position="18"/>
        <end position="123"/>
    </location>
</feature>
<dbReference type="Proteomes" id="UP000198741">
    <property type="component" value="Chromosome I"/>
</dbReference>
<sequence length="126" mass="13840">MDETTDSALPCRVWWDEENQVAHNDWLPGSVCDLAAARRVTAAVSAFGRGPVPVLVDMRFLAKADRAAREHFTSPEAQATAVALLVASAVSKVVANFVISVQRMPVPVRMFTDEASATTWLREQRE</sequence>
<evidence type="ECO:0000313" key="2">
    <source>
        <dbReference type="EMBL" id="SDP19432.1"/>
    </source>
</evidence>
<dbReference type="Gene3D" id="3.40.970.30">
    <property type="entry name" value="yp_829618.1 like domains"/>
    <property type="match status" value="1"/>
</dbReference>
<proteinExistence type="predicted"/>
<organism evidence="2 3">
    <name type="scientific">Nakamurella panacisegetis</name>
    <dbReference type="NCBI Taxonomy" id="1090615"/>
    <lineage>
        <taxon>Bacteria</taxon>
        <taxon>Bacillati</taxon>
        <taxon>Actinomycetota</taxon>
        <taxon>Actinomycetes</taxon>
        <taxon>Nakamurellales</taxon>
        <taxon>Nakamurellaceae</taxon>
        <taxon>Nakamurella</taxon>
    </lineage>
</organism>
<dbReference type="STRING" id="1090615.SAMN04515671_3203"/>
<reference evidence="2 3" key="1">
    <citation type="submission" date="2016-10" db="EMBL/GenBank/DDBJ databases">
        <authorList>
            <person name="de Groot N.N."/>
        </authorList>
    </citation>
    <scope>NUCLEOTIDE SEQUENCE [LARGE SCALE GENOMIC DNA]</scope>
    <source>
        <strain evidence="3">P4-7,KCTC 19426,CECT 7604</strain>
    </source>
</reference>
<accession>A0A1H0QQ90</accession>